<dbReference type="Proteomes" id="UP001207337">
    <property type="component" value="Unassembled WGS sequence"/>
</dbReference>
<name>A0ABT3PYT0_9BACT</name>
<proteinExistence type="predicted"/>
<keyword evidence="2" id="KW-1185">Reference proteome</keyword>
<organism evidence="1 2">
    <name type="scientific">Fodinibius salicampi</name>
    <dbReference type="NCBI Taxonomy" id="1920655"/>
    <lineage>
        <taxon>Bacteria</taxon>
        <taxon>Pseudomonadati</taxon>
        <taxon>Balneolota</taxon>
        <taxon>Balneolia</taxon>
        <taxon>Balneolales</taxon>
        <taxon>Balneolaceae</taxon>
        <taxon>Fodinibius</taxon>
    </lineage>
</organism>
<evidence type="ECO:0000313" key="1">
    <source>
        <dbReference type="EMBL" id="MCW9712998.1"/>
    </source>
</evidence>
<dbReference type="RefSeq" id="WP_265789393.1">
    <property type="nucleotide sequence ID" value="NZ_BAABRS010000002.1"/>
</dbReference>
<accession>A0ABT3PYT0</accession>
<evidence type="ECO:0000313" key="2">
    <source>
        <dbReference type="Proteomes" id="UP001207337"/>
    </source>
</evidence>
<reference evidence="1 2" key="1">
    <citation type="submission" date="2021-11" db="EMBL/GenBank/DDBJ databases">
        <title>Aliifidinibius sp. nov., a new bacterium isolated from saline soil.</title>
        <authorList>
            <person name="Galisteo C."/>
            <person name="De La Haba R."/>
            <person name="Sanchez-Porro C."/>
            <person name="Ventosa A."/>
        </authorList>
    </citation>
    <scope>NUCLEOTIDE SEQUENCE [LARGE SCALE GENOMIC DNA]</scope>
    <source>
        <strain evidence="1 2">KACC 190600</strain>
    </source>
</reference>
<dbReference type="EMBL" id="JAJNDC010000002">
    <property type="protein sequence ID" value="MCW9712998.1"/>
    <property type="molecule type" value="Genomic_DNA"/>
</dbReference>
<gene>
    <name evidence="1" type="ORF">LQ318_08775</name>
</gene>
<comment type="caution">
    <text evidence="1">The sequence shown here is derived from an EMBL/GenBank/DDBJ whole genome shotgun (WGS) entry which is preliminary data.</text>
</comment>
<sequence length="57" mass="6190">MGNAVVKAMTASGLSLFRATEQTKSSFISVPPDPERRSRFAGRFCVTFGDPKVVGKR</sequence>
<protein>
    <submittedName>
        <fullName evidence="1">Uncharacterized protein</fullName>
    </submittedName>
</protein>